<dbReference type="Gene3D" id="2.60.40.10">
    <property type="entry name" value="Immunoglobulins"/>
    <property type="match status" value="1"/>
</dbReference>
<feature type="domain" description="CBM20" evidence="1">
    <location>
        <begin position="83"/>
        <end position="185"/>
    </location>
</feature>
<dbReference type="PANTHER" id="PTHR15048:SF0">
    <property type="entry name" value="STARCH-BINDING DOMAIN-CONTAINING PROTEIN 1"/>
    <property type="match status" value="1"/>
</dbReference>
<dbReference type="InterPro" id="IPR013783">
    <property type="entry name" value="Ig-like_fold"/>
</dbReference>
<accession>A0ABD3SND4</accession>
<dbReference type="FunFam" id="2.60.40.10:FF:000552">
    <property type="entry name" value="Related to glucoamylase"/>
    <property type="match status" value="1"/>
</dbReference>
<dbReference type="SMART" id="SM01065">
    <property type="entry name" value="CBM_2"/>
    <property type="match status" value="1"/>
</dbReference>
<dbReference type="InterPro" id="IPR013784">
    <property type="entry name" value="Carb-bd-like_fold"/>
</dbReference>
<evidence type="ECO:0000313" key="2">
    <source>
        <dbReference type="EMBL" id="KAL3826101.1"/>
    </source>
</evidence>
<keyword evidence="3" id="KW-1185">Reference proteome</keyword>
<reference evidence="2 3" key="1">
    <citation type="submission" date="2024-12" db="EMBL/GenBank/DDBJ databases">
        <title>The unique morphological basis and parallel evolutionary history of personate flowers in Penstemon.</title>
        <authorList>
            <person name="Depatie T.H."/>
            <person name="Wessinger C.A."/>
        </authorList>
    </citation>
    <scope>NUCLEOTIDE SEQUENCE [LARGE SCALE GENOMIC DNA]</scope>
    <source>
        <strain evidence="2">WTNN_2</strain>
        <tissue evidence="2">Leaf</tissue>
    </source>
</reference>
<protein>
    <recommendedName>
        <fullName evidence="1">CBM20 domain-containing protein</fullName>
    </recommendedName>
</protein>
<comment type="caution">
    <text evidence="2">The sequence shown here is derived from an EMBL/GenBank/DDBJ whole genome shotgun (WGS) entry which is preliminary data.</text>
</comment>
<evidence type="ECO:0000313" key="3">
    <source>
        <dbReference type="Proteomes" id="UP001634393"/>
    </source>
</evidence>
<dbReference type="AlphaFoldDB" id="A0ABD3SND4"/>
<evidence type="ECO:0000259" key="1">
    <source>
        <dbReference type="PROSITE" id="PS51166"/>
    </source>
</evidence>
<name>A0ABD3SND4_9LAMI</name>
<dbReference type="PROSITE" id="PS51166">
    <property type="entry name" value="CBM20"/>
    <property type="match status" value="1"/>
</dbReference>
<dbReference type="EMBL" id="JBJXBP010000006">
    <property type="protein sequence ID" value="KAL3826101.1"/>
    <property type="molecule type" value="Genomic_DNA"/>
</dbReference>
<dbReference type="SUPFAM" id="SSF49452">
    <property type="entry name" value="Starch-binding domain-like"/>
    <property type="match status" value="1"/>
</dbReference>
<dbReference type="Proteomes" id="UP001634393">
    <property type="component" value="Unassembled WGS sequence"/>
</dbReference>
<gene>
    <name evidence="2" type="ORF">ACJIZ3_022130</name>
</gene>
<dbReference type="CDD" id="cd05467">
    <property type="entry name" value="CBM20"/>
    <property type="match status" value="1"/>
</dbReference>
<dbReference type="PANTHER" id="PTHR15048">
    <property type="entry name" value="STARCH-BINDING DOMAIN-CONTAINING PROTEIN 1"/>
    <property type="match status" value="1"/>
</dbReference>
<dbReference type="Pfam" id="PF00686">
    <property type="entry name" value="CBM_20"/>
    <property type="match status" value="1"/>
</dbReference>
<proteinExistence type="predicted"/>
<organism evidence="2 3">
    <name type="scientific">Penstemon smallii</name>
    <dbReference type="NCBI Taxonomy" id="265156"/>
    <lineage>
        <taxon>Eukaryota</taxon>
        <taxon>Viridiplantae</taxon>
        <taxon>Streptophyta</taxon>
        <taxon>Embryophyta</taxon>
        <taxon>Tracheophyta</taxon>
        <taxon>Spermatophyta</taxon>
        <taxon>Magnoliopsida</taxon>
        <taxon>eudicotyledons</taxon>
        <taxon>Gunneridae</taxon>
        <taxon>Pentapetalae</taxon>
        <taxon>asterids</taxon>
        <taxon>lamiids</taxon>
        <taxon>Lamiales</taxon>
        <taxon>Plantaginaceae</taxon>
        <taxon>Cheloneae</taxon>
        <taxon>Penstemon</taxon>
    </lineage>
</organism>
<dbReference type="InterPro" id="IPR002044">
    <property type="entry name" value="CBM20"/>
</dbReference>
<sequence length="359" mass="40745">MKTLSGSYLKFSPCKFGGGGGENEATWSSRRFAMNRQEIAFLGNQKRFSIGFRLSVSNSSAKPLSHTQLQDNVTTEDIHEVYRENPKTVQVRFNLQKQCDFGQHFLIVGDHPIIGSWKSSDGVPLNWSEGHVWTVDLDMPIGELIKYKFILKEQSGNITWQQGPDRVFTTWESEKRIIVSEDWYNPNLQNITEEEDELIIANGHPVVSDEELEGQDLSTTDKESVVLNVEVKEEEKVQGAKEETKIVSDEEVAVLVPGLMSAVTQEEIDEALKKVERKEFESTSIGSEKVEELTAAAKTNDEEHVCVSLHHKETIEELIDKKQEMYVEEELGNSILEGDMQWGLRTLQKFLSNFGFQIS</sequence>